<gene>
    <name evidence="1" type="ORF">ALECFALPRED_005008</name>
</gene>
<reference evidence="1" key="1">
    <citation type="submission" date="2021-03" db="EMBL/GenBank/DDBJ databases">
        <authorList>
            <person name="Tagirdzhanova G."/>
        </authorList>
    </citation>
    <scope>NUCLEOTIDE SEQUENCE</scope>
</reference>
<evidence type="ECO:0000313" key="2">
    <source>
        <dbReference type="Proteomes" id="UP000664203"/>
    </source>
</evidence>
<comment type="caution">
    <text evidence="1">The sequence shown here is derived from an EMBL/GenBank/DDBJ whole genome shotgun (WGS) entry which is preliminary data.</text>
</comment>
<evidence type="ECO:0000313" key="1">
    <source>
        <dbReference type="EMBL" id="CAF9931438.1"/>
    </source>
</evidence>
<organism evidence="1 2">
    <name type="scientific">Alectoria fallacina</name>
    <dbReference type="NCBI Taxonomy" id="1903189"/>
    <lineage>
        <taxon>Eukaryota</taxon>
        <taxon>Fungi</taxon>
        <taxon>Dikarya</taxon>
        <taxon>Ascomycota</taxon>
        <taxon>Pezizomycotina</taxon>
        <taxon>Lecanoromycetes</taxon>
        <taxon>OSLEUM clade</taxon>
        <taxon>Lecanoromycetidae</taxon>
        <taxon>Lecanorales</taxon>
        <taxon>Lecanorineae</taxon>
        <taxon>Parmeliaceae</taxon>
        <taxon>Alectoria</taxon>
    </lineage>
</organism>
<proteinExistence type="predicted"/>
<name>A0A8H3G1H8_9LECA</name>
<accession>A0A8H3G1H8</accession>
<dbReference type="EMBL" id="CAJPDR010000307">
    <property type="protein sequence ID" value="CAF9931438.1"/>
    <property type="molecule type" value="Genomic_DNA"/>
</dbReference>
<dbReference type="AlphaFoldDB" id="A0A8H3G1H8"/>
<dbReference type="Proteomes" id="UP000664203">
    <property type="component" value="Unassembled WGS sequence"/>
</dbReference>
<protein>
    <submittedName>
        <fullName evidence="1">Uncharacterized protein</fullName>
    </submittedName>
</protein>
<keyword evidence="2" id="KW-1185">Reference proteome</keyword>
<dbReference type="OrthoDB" id="10371942at2759"/>
<sequence length="284" mass="32697">MPTYGKTDSKRFQWDQRQNRGIDVNASFTEPVVLMHGTNIPWDLPLSMTMWETSFRDIRVNIAGSELQEGDKVFFREQANRYLELSPVAIENLQVFFNHILGTARRTVAYTDTMLLGLEDLSITFSFSPESSTGYMNNLLSGPVDSSDDVLTTGMGWLASHRLIYLPVGVEPFREARVYDSQLYAISLMEEHTNKINRRLLEELAMVTDLTFRLGELADIADEARERSIERFSVKQRAKIARGDRDQSWQWVVDKIWGTSMDQYLSKQRLIFLESMGPIYRNAS</sequence>